<evidence type="ECO:0000313" key="2">
    <source>
        <dbReference type="Proteomes" id="UP000736335"/>
    </source>
</evidence>
<protein>
    <submittedName>
        <fullName evidence="1">Uncharacterized protein</fullName>
    </submittedName>
</protein>
<comment type="caution">
    <text evidence="1">The sequence shown here is derived from an EMBL/GenBank/DDBJ whole genome shotgun (WGS) entry which is preliminary data.</text>
</comment>
<organism evidence="1 2">
    <name type="scientific">Thelephora terrestris</name>
    <dbReference type="NCBI Taxonomy" id="56493"/>
    <lineage>
        <taxon>Eukaryota</taxon>
        <taxon>Fungi</taxon>
        <taxon>Dikarya</taxon>
        <taxon>Basidiomycota</taxon>
        <taxon>Agaricomycotina</taxon>
        <taxon>Agaricomycetes</taxon>
        <taxon>Thelephorales</taxon>
        <taxon>Thelephoraceae</taxon>
        <taxon>Thelephora</taxon>
    </lineage>
</organism>
<reference evidence="1" key="2">
    <citation type="submission" date="2020-11" db="EMBL/GenBank/DDBJ databases">
        <authorList>
            <consortium name="DOE Joint Genome Institute"/>
            <person name="Kuo A."/>
            <person name="Miyauchi S."/>
            <person name="Kiss E."/>
            <person name="Drula E."/>
            <person name="Kohler A."/>
            <person name="Sanchez-Garcia M."/>
            <person name="Andreopoulos B."/>
            <person name="Barry K.W."/>
            <person name="Bonito G."/>
            <person name="Buee M."/>
            <person name="Carver A."/>
            <person name="Chen C."/>
            <person name="Cichocki N."/>
            <person name="Clum A."/>
            <person name="Culley D."/>
            <person name="Crous P.W."/>
            <person name="Fauchery L."/>
            <person name="Girlanda M."/>
            <person name="Hayes R."/>
            <person name="Keri Z."/>
            <person name="Labutti K."/>
            <person name="Lipzen A."/>
            <person name="Lombard V."/>
            <person name="Magnuson J."/>
            <person name="Maillard F."/>
            <person name="Morin E."/>
            <person name="Murat C."/>
            <person name="Nolan M."/>
            <person name="Ohm R."/>
            <person name="Pangilinan J."/>
            <person name="Pereira M."/>
            <person name="Perotto S."/>
            <person name="Peter M."/>
            <person name="Riley R."/>
            <person name="Sitrit Y."/>
            <person name="Stielow B."/>
            <person name="Szollosi G."/>
            <person name="Zifcakova L."/>
            <person name="Stursova M."/>
            <person name="Spatafora J.W."/>
            <person name="Tedersoo L."/>
            <person name="Vaario L.-M."/>
            <person name="Yamada A."/>
            <person name="Yan M."/>
            <person name="Wang P."/>
            <person name="Xu J."/>
            <person name="Bruns T."/>
            <person name="Baldrian P."/>
            <person name="Vilgalys R."/>
            <person name="Henrissat B."/>
            <person name="Grigoriev I.V."/>
            <person name="Hibbett D."/>
            <person name="Nagy L.G."/>
            <person name="Martin F.M."/>
        </authorList>
    </citation>
    <scope>NUCLEOTIDE SEQUENCE</scope>
    <source>
        <strain evidence="1">UH-Tt-Lm1</strain>
    </source>
</reference>
<dbReference type="OrthoDB" id="5366606at2759"/>
<sequence length="144" mass="15628">MPLPKQFYLRVVHGIVGGFAPPAPTAVKTVSYTDQTKTLQISFSSDLAPRVLKEDKDNFADVDALVEELQSILRTIPTEEPKGSEDIYGLDTSIMWGSDDFVWENCGAQGCGSTSTVEATDEEKAKFKKALEIAEKLVAKGIGS</sequence>
<dbReference type="EMBL" id="WIUZ02000014">
    <property type="protein sequence ID" value="KAF9781206.1"/>
    <property type="molecule type" value="Genomic_DNA"/>
</dbReference>
<accession>A0A9P6H7M4</accession>
<gene>
    <name evidence="1" type="ORF">BJ322DRAFT_1079679</name>
</gene>
<dbReference type="Proteomes" id="UP000736335">
    <property type="component" value="Unassembled WGS sequence"/>
</dbReference>
<dbReference type="AlphaFoldDB" id="A0A9P6H7M4"/>
<name>A0A9P6H7M4_9AGAM</name>
<keyword evidence="2" id="KW-1185">Reference proteome</keyword>
<proteinExistence type="predicted"/>
<reference evidence="1" key="1">
    <citation type="journal article" date="2020" name="Nat. Commun.">
        <title>Large-scale genome sequencing of mycorrhizal fungi provides insights into the early evolution of symbiotic traits.</title>
        <authorList>
            <person name="Miyauchi S."/>
            <person name="Kiss E."/>
            <person name="Kuo A."/>
            <person name="Drula E."/>
            <person name="Kohler A."/>
            <person name="Sanchez-Garcia M."/>
            <person name="Morin E."/>
            <person name="Andreopoulos B."/>
            <person name="Barry K.W."/>
            <person name="Bonito G."/>
            <person name="Buee M."/>
            <person name="Carver A."/>
            <person name="Chen C."/>
            <person name="Cichocki N."/>
            <person name="Clum A."/>
            <person name="Culley D."/>
            <person name="Crous P.W."/>
            <person name="Fauchery L."/>
            <person name="Girlanda M."/>
            <person name="Hayes R.D."/>
            <person name="Keri Z."/>
            <person name="LaButti K."/>
            <person name="Lipzen A."/>
            <person name="Lombard V."/>
            <person name="Magnuson J."/>
            <person name="Maillard F."/>
            <person name="Murat C."/>
            <person name="Nolan M."/>
            <person name="Ohm R.A."/>
            <person name="Pangilinan J."/>
            <person name="Pereira M.F."/>
            <person name="Perotto S."/>
            <person name="Peter M."/>
            <person name="Pfister S."/>
            <person name="Riley R."/>
            <person name="Sitrit Y."/>
            <person name="Stielow J.B."/>
            <person name="Szollosi G."/>
            <person name="Zifcakova L."/>
            <person name="Stursova M."/>
            <person name="Spatafora J.W."/>
            <person name="Tedersoo L."/>
            <person name="Vaario L.M."/>
            <person name="Yamada A."/>
            <person name="Yan M."/>
            <person name="Wang P."/>
            <person name="Xu J."/>
            <person name="Bruns T."/>
            <person name="Baldrian P."/>
            <person name="Vilgalys R."/>
            <person name="Dunand C."/>
            <person name="Henrissat B."/>
            <person name="Grigoriev I.V."/>
            <person name="Hibbett D."/>
            <person name="Nagy L.G."/>
            <person name="Martin F.M."/>
        </authorList>
    </citation>
    <scope>NUCLEOTIDE SEQUENCE</scope>
    <source>
        <strain evidence="1">UH-Tt-Lm1</strain>
    </source>
</reference>
<evidence type="ECO:0000313" key="1">
    <source>
        <dbReference type="EMBL" id="KAF9781206.1"/>
    </source>
</evidence>